<name>A0A9P6Q4C9_9FUNG</name>
<sequence>MNRAGLFRARIVSTGSNVILGNIRRHYLERTGPAFLSLDVRKQYSSTSQGSEELAEKDYPELPSEPSWSLKSIMKRRDKFTTSTDKSTHITPATIDQLLRLSHLCKPTDRKELKHLEKDVRRMRNFLNHIVTFDTEHEPIEGLKSLVDDGSGLRLRPTTSLAATEQEGEQELLRRREMLLERPQRVKGNFFVVGAELDPKDDN</sequence>
<evidence type="ECO:0000313" key="2">
    <source>
        <dbReference type="Proteomes" id="UP000726737"/>
    </source>
</evidence>
<organism evidence="1 2">
    <name type="scientific">Mortierella polycephala</name>
    <dbReference type="NCBI Taxonomy" id="41804"/>
    <lineage>
        <taxon>Eukaryota</taxon>
        <taxon>Fungi</taxon>
        <taxon>Fungi incertae sedis</taxon>
        <taxon>Mucoromycota</taxon>
        <taxon>Mortierellomycotina</taxon>
        <taxon>Mortierellomycetes</taxon>
        <taxon>Mortierellales</taxon>
        <taxon>Mortierellaceae</taxon>
        <taxon>Mortierella</taxon>
    </lineage>
</organism>
<dbReference type="AlphaFoldDB" id="A0A9P6Q4C9"/>
<protein>
    <submittedName>
        <fullName evidence="1">Uncharacterized protein</fullName>
    </submittedName>
</protein>
<reference evidence="1" key="1">
    <citation type="journal article" date="2020" name="Fungal Divers.">
        <title>Resolving the Mortierellaceae phylogeny through synthesis of multi-gene phylogenetics and phylogenomics.</title>
        <authorList>
            <person name="Vandepol N."/>
            <person name="Liber J."/>
            <person name="Desiro A."/>
            <person name="Na H."/>
            <person name="Kennedy M."/>
            <person name="Barry K."/>
            <person name="Grigoriev I.V."/>
            <person name="Miller A.N."/>
            <person name="O'Donnell K."/>
            <person name="Stajich J.E."/>
            <person name="Bonito G."/>
        </authorList>
    </citation>
    <scope>NUCLEOTIDE SEQUENCE</scope>
    <source>
        <strain evidence="1">KOD948</strain>
    </source>
</reference>
<proteinExistence type="predicted"/>
<evidence type="ECO:0000313" key="1">
    <source>
        <dbReference type="EMBL" id="KAG0259099.1"/>
    </source>
</evidence>
<gene>
    <name evidence="1" type="ORF">BG011_002836</name>
</gene>
<keyword evidence="2" id="KW-1185">Reference proteome</keyword>
<dbReference type="OrthoDB" id="5522061at2759"/>
<dbReference type="Proteomes" id="UP000726737">
    <property type="component" value="Unassembled WGS sequence"/>
</dbReference>
<dbReference type="EMBL" id="JAAAJA010000196">
    <property type="protein sequence ID" value="KAG0259099.1"/>
    <property type="molecule type" value="Genomic_DNA"/>
</dbReference>
<accession>A0A9P6Q4C9</accession>
<comment type="caution">
    <text evidence="1">The sequence shown here is derived from an EMBL/GenBank/DDBJ whole genome shotgun (WGS) entry which is preliminary data.</text>
</comment>